<accession>A0A495IZG0</accession>
<dbReference type="InterPro" id="IPR027417">
    <property type="entry name" value="P-loop_NTPase"/>
</dbReference>
<dbReference type="InterPro" id="IPR008868">
    <property type="entry name" value="TniB"/>
</dbReference>
<proteinExistence type="predicted"/>
<organism evidence="1 2">
    <name type="scientific">Mucilaginibacter gracilis</name>
    <dbReference type="NCBI Taxonomy" id="423350"/>
    <lineage>
        <taxon>Bacteria</taxon>
        <taxon>Pseudomonadati</taxon>
        <taxon>Bacteroidota</taxon>
        <taxon>Sphingobacteriia</taxon>
        <taxon>Sphingobacteriales</taxon>
        <taxon>Sphingobacteriaceae</taxon>
        <taxon>Mucilaginibacter</taxon>
    </lineage>
</organism>
<dbReference type="EMBL" id="RBKU01000001">
    <property type="protein sequence ID" value="RKR82077.1"/>
    <property type="molecule type" value="Genomic_DNA"/>
</dbReference>
<protein>
    <submittedName>
        <fullName evidence="1">TniB protein</fullName>
    </submittedName>
</protein>
<dbReference type="RefSeq" id="WP_121197706.1">
    <property type="nucleotide sequence ID" value="NZ_RBKU01000001.1"/>
</dbReference>
<evidence type="ECO:0000313" key="2">
    <source>
        <dbReference type="Proteomes" id="UP000268007"/>
    </source>
</evidence>
<reference evidence="1 2" key="1">
    <citation type="submission" date="2018-10" db="EMBL/GenBank/DDBJ databases">
        <title>Genomic Encyclopedia of Archaeal and Bacterial Type Strains, Phase II (KMG-II): from individual species to whole genera.</title>
        <authorList>
            <person name="Goeker M."/>
        </authorList>
    </citation>
    <scope>NUCLEOTIDE SEQUENCE [LARGE SCALE GENOMIC DNA]</scope>
    <source>
        <strain evidence="1 2">DSM 18602</strain>
    </source>
</reference>
<comment type="caution">
    <text evidence="1">The sequence shown here is derived from an EMBL/GenBank/DDBJ whole genome shotgun (WGS) entry which is preliminary data.</text>
</comment>
<evidence type="ECO:0000313" key="1">
    <source>
        <dbReference type="EMBL" id="RKR82077.1"/>
    </source>
</evidence>
<gene>
    <name evidence="1" type="ORF">BDD43_2244</name>
</gene>
<dbReference type="Pfam" id="PF05621">
    <property type="entry name" value="TniB"/>
    <property type="match status" value="1"/>
</dbReference>
<dbReference type="Gene3D" id="3.40.50.300">
    <property type="entry name" value="P-loop containing nucleotide triphosphate hydrolases"/>
    <property type="match status" value="1"/>
</dbReference>
<sequence length="296" mass="33812">MIHLNKETAHIVTLSDEERINRILSYKWIGYTKAREILQTMEYLLIHPKIHRMPNMLLVASTNNGKTILLNRFFEAHKPVVTPETEQLTIPVLYVQAPFKPDERMFFINILEALNAPYSVKERSLRLYQQVVSILKKVDTKILIIDEIHHILAGGYITQRVFLNMIKYLANDLQIVIIASGIRDALSAINTDKQLANRFEPAILPKWTMDEEYLRLLSSFEAILPLKNPSNLTQEDIAMKILSLSGGTIGEISTILKKAAVQAIHNKKECIDLQLLGRTGYIAPANRQKQYEGLLI</sequence>
<name>A0A495IZG0_9SPHI</name>
<keyword evidence="2" id="KW-1185">Reference proteome</keyword>
<dbReference type="AlphaFoldDB" id="A0A495IZG0"/>
<dbReference type="Proteomes" id="UP000268007">
    <property type="component" value="Unassembled WGS sequence"/>
</dbReference>
<dbReference type="SUPFAM" id="SSF52540">
    <property type="entry name" value="P-loop containing nucleoside triphosphate hydrolases"/>
    <property type="match status" value="1"/>
</dbReference>
<dbReference type="OrthoDB" id="14765at2"/>